<evidence type="ECO:0000313" key="2">
    <source>
        <dbReference type="Proteomes" id="UP000253094"/>
    </source>
</evidence>
<gene>
    <name evidence="1" type="ORF">DQ384_06130</name>
</gene>
<dbReference type="Proteomes" id="UP000253094">
    <property type="component" value="Unassembled WGS sequence"/>
</dbReference>
<dbReference type="Pfam" id="PF08843">
    <property type="entry name" value="AbiEii"/>
    <property type="match status" value="1"/>
</dbReference>
<reference evidence="1 2" key="1">
    <citation type="submission" date="2018-06" db="EMBL/GenBank/DDBJ databases">
        <title>Sphaerisporangium craniellae sp. nov., isolated from a marine sponge in the South China Sea.</title>
        <authorList>
            <person name="Li L."/>
        </authorList>
    </citation>
    <scope>NUCLEOTIDE SEQUENCE [LARGE SCALE GENOMIC DNA]</scope>
    <source>
        <strain evidence="1 2">CCTCC AA 208026</strain>
    </source>
</reference>
<accession>A0A367FR58</accession>
<keyword evidence="2" id="KW-1185">Reference proteome</keyword>
<dbReference type="InterPro" id="IPR014942">
    <property type="entry name" value="AbiEii"/>
</dbReference>
<evidence type="ECO:0000313" key="1">
    <source>
        <dbReference type="EMBL" id="RCG32095.1"/>
    </source>
</evidence>
<comment type="caution">
    <text evidence="1">The sequence shown here is derived from an EMBL/GenBank/DDBJ whole genome shotgun (WGS) entry which is preliminary data.</text>
</comment>
<proteinExistence type="predicted"/>
<dbReference type="RefSeq" id="WP_114027712.1">
    <property type="nucleotide sequence ID" value="NZ_QOIL01000003.1"/>
</dbReference>
<dbReference type="EMBL" id="QOIL01000003">
    <property type="protein sequence ID" value="RCG32095.1"/>
    <property type="molecule type" value="Genomic_DNA"/>
</dbReference>
<sequence length="289" mass="32119">MTSYKTPADLRKALESRLKQQAEVNGTDLGRLRRRALFDRLAARLAAEASDRWVLKGGAALEFRLLNRARATKDLDLALRDQTLTGNALRDELIEVLAEDVDGDRFVFRVGPPQELDSDSAGRPAWRFSVEGHLAGKVFAAIRLDVVQRSEELAATEQIELPGVLAFADIAPRKIEAVHRRQHFAEKLHAFTRDYGVRPNTRVKDLVDLVLLLEDGLRPDRELLAVAEHVFAVRATHPLPLSIPDPPPSWAGTYPDQAANLTEASTDLHTAMLIVRGFWATALATRTES</sequence>
<keyword evidence="1" id="KW-0808">Transferase</keyword>
<protein>
    <submittedName>
        <fullName evidence="1">Nucleotidyl transferase AbiEii/AbiGii toxin family protein</fullName>
    </submittedName>
</protein>
<dbReference type="GO" id="GO:0016740">
    <property type="term" value="F:transferase activity"/>
    <property type="evidence" value="ECO:0007669"/>
    <property type="project" value="UniProtKB-KW"/>
</dbReference>
<dbReference type="OrthoDB" id="4084402at2"/>
<organism evidence="1 2">
    <name type="scientific">Sphaerisporangium album</name>
    <dbReference type="NCBI Taxonomy" id="509200"/>
    <lineage>
        <taxon>Bacteria</taxon>
        <taxon>Bacillati</taxon>
        <taxon>Actinomycetota</taxon>
        <taxon>Actinomycetes</taxon>
        <taxon>Streptosporangiales</taxon>
        <taxon>Streptosporangiaceae</taxon>
        <taxon>Sphaerisporangium</taxon>
    </lineage>
</organism>
<dbReference type="AlphaFoldDB" id="A0A367FR58"/>
<name>A0A367FR58_9ACTN</name>